<gene>
    <name evidence="2" type="ORF">E1263_39155</name>
</gene>
<dbReference type="Pfam" id="PF01551">
    <property type="entry name" value="Peptidase_M23"/>
    <property type="match status" value="1"/>
</dbReference>
<feature type="domain" description="M23ase beta-sheet core" evidence="1">
    <location>
        <begin position="163"/>
        <end position="247"/>
    </location>
</feature>
<proteinExistence type="predicted"/>
<dbReference type="GO" id="GO:0004222">
    <property type="term" value="F:metalloendopeptidase activity"/>
    <property type="evidence" value="ECO:0007669"/>
    <property type="project" value="TreeGrafter"/>
</dbReference>
<dbReference type="AlphaFoldDB" id="A0A4V2YL94"/>
<name>A0A4V2YL94_9ACTN</name>
<evidence type="ECO:0000259" key="1">
    <source>
        <dbReference type="Pfam" id="PF01551"/>
    </source>
</evidence>
<dbReference type="Proteomes" id="UP000295124">
    <property type="component" value="Unassembled WGS sequence"/>
</dbReference>
<evidence type="ECO:0000313" key="3">
    <source>
        <dbReference type="Proteomes" id="UP000295124"/>
    </source>
</evidence>
<dbReference type="PANTHER" id="PTHR21666:SF270">
    <property type="entry name" value="MUREIN HYDROLASE ACTIVATOR ENVC"/>
    <property type="match status" value="1"/>
</dbReference>
<keyword evidence="3" id="KW-1185">Reference proteome</keyword>
<dbReference type="InterPro" id="IPR016047">
    <property type="entry name" value="M23ase_b-sheet_dom"/>
</dbReference>
<reference evidence="2 3" key="1">
    <citation type="submission" date="2019-03" db="EMBL/GenBank/DDBJ databases">
        <title>Draft genome sequences of novel Actinobacteria.</title>
        <authorList>
            <person name="Sahin N."/>
            <person name="Ay H."/>
            <person name="Saygin H."/>
        </authorList>
    </citation>
    <scope>NUCLEOTIDE SEQUENCE [LARGE SCALE GENOMIC DNA]</scope>
    <source>
        <strain evidence="2 3">JCM 13523</strain>
    </source>
</reference>
<comment type="caution">
    <text evidence="2">The sequence shown here is derived from an EMBL/GenBank/DDBJ whole genome shotgun (WGS) entry which is preliminary data.</text>
</comment>
<dbReference type="PANTHER" id="PTHR21666">
    <property type="entry name" value="PEPTIDASE-RELATED"/>
    <property type="match status" value="1"/>
</dbReference>
<dbReference type="InterPro" id="IPR011055">
    <property type="entry name" value="Dup_hybrid_motif"/>
</dbReference>
<organism evidence="2 3">
    <name type="scientific">Kribbella antibiotica</name>
    <dbReference type="NCBI Taxonomy" id="190195"/>
    <lineage>
        <taxon>Bacteria</taxon>
        <taxon>Bacillati</taxon>
        <taxon>Actinomycetota</taxon>
        <taxon>Actinomycetes</taxon>
        <taxon>Propionibacteriales</taxon>
        <taxon>Kribbellaceae</taxon>
        <taxon>Kribbella</taxon>
    </lineage>
</organism>
<dbReference type="OrthoDB" id="1099523at2"/>
<accession>A0A4V2YL94</accession>
<dbReference type="SUPFAM" id="SSF51261">
    <property type="entry name" value="Duplicated hybrid motif"/>
    <property type="match status" value="1"/>
</dbReference>
<dbReference type="CDD" id="cd12797">
    <property type="entry name" value="M23_peptidase"/>
    <property type="match status" value="1"/>
</dbReference>
<evidence type="ECO:0000313" key="2">
    <source>
        <dbReference type="EMBL" id="TDD45197.1"/>
    </source>
</evidence>
<dbReference type="Gene3D" id="2.70.70.10">
    <property type="entry name" value="Glucose Permease (Domain IIA)"/>
    <property type="match status" value="1"/>
</dbReference>
<protein>
    <submittedName>
        <fullName evidence="2">M23 family metallopeptidase</fullName>
    </submittedName>
</protein>
<dbReference type="InterPro" id="IPR050570">
    <property type="entry name" value="Cell_wall_metabolism_enzyme"/>
</dbReference>
<sequence length="272" mass="28340">MSVSVTRGRVGRSPFSVICSPTGRCPSQGSSVPGLTGSDRIAGSCNLERPSWWTTTLQPPLEVLMIRPALGAAIALAALTLTPAMPAGALPDPASAQQSYMAQRAAVPEAKAAAVRTAVDMAPLARPTLRVPFRCNETWSGASRSGHSPSYYAIDFNYGSGTADLGKPVKTSASGTVMRSAYDAGGYGNYIEIAHGDGWRTLYAHLQSRAVGVGATVTDSTQIGRVGDTGNVTGPHLHYEQIKDGVVVAALFGASTWAVYPGPSSYSRGYDC</sequence>
<dbReference type="EMBL" id="SMKX01000212">
    <property type="protein sequence ID" value="TDD45197.1"/>
    <property type="molecule type" value="Genomic_DNA"/>
</dbReference>